<dbReference type="RefSeq" id="WP_369327462.1">
    <property type="nucleotide sequence ID" value="NZ_JAULBC010000001.1"/>
</dbReference>
<evidence type="ECO:0000256" key="2">
    <source>
        <dbReference type="ARBA" id="ARBA00022596"/>
    </source>
</evidence>
<keyword evidence="5" id="KW-0378">Hydrolase</keyword>
<dbReference type="PANTHER" id="PTHR30134">
    <property type="entry name" value="HYDROGENASE PROTEIN ASSEMBLY PROTEIN, NICKEL CHAPERONE"/>
    <property type="match status" value="1"/>
</dbReference>
<evidence type="ECO:0000313" key="11">
    <source>
        <dbReference type="Proteomes" id="UP001560573"/>
    </source>
</evidence>
<feature type="domain" description="CobW/HypB/UreG nucleotide-binding" evidence="9">
    <location>
        <begin position="74"/>
        <end position="231"/>
    </location>
</feature>
<feature type="compositionally biased region" description="Basic and acidic residues" evidence="8">
    <location>
        <begin position="32"/>
        <end position="44"/>
    </location>
</feature>
<dbReference type="PANTHER" id="PTHR30134:SF2">
    <property type="entry name" value="HYDROGENASE MATURATION FACTOR HYPB"/>
    <property type="match status" value="1"/>
</dbReference>
<dbReference type="InterPro" id="IPR003495">
    <property type="entry name" value="CobW/HypB/UreG_nucleotide-bd"/>
</dbReference>
<protein>
    <submittedName>
        <fullName evidence="10">Hydrogenase nickel incorporation protein HypB</fullName>
    </submittedName>
</protein>
<evidence type="ECO:0000256" key="7">
    <source>
        <dbReference type="ARBA" id="ARBA00023134"/>
    </source>
</evidence>
<keyword evidence="2" id="KW-0533">Nickel</keyword>
<evidence type="ECO:0000256" key="6">
    <source>
        <dbReference type="ARBA" id="ARBA00022833"/>
    </source>
</evidence>
<feature type="region of interest" description="Disordered" evidence="8">
    <location>
        <begin position="32"/>
        <end position="55"/>
    </location>
</feature>
<reference evidence="10 11" key="1">
    <citation type="submission" date="2023-07" db="EMBL/GenBank/DDBJ databases">
        <authorList>
            <person name="Lian W.-H."/>
        </authorList>
    </citation>
    <scope>NUCLEOTIDE SEQUENCE [LARGE SCALE GENOMIC DNA]</scope>
    <source>
        <strain evidence="10 11">SYSU DXS3180</strain>
    </source>
</reference>
<organism evidence="10 11">
    <name type="scientific">Danxiaibacter flavus</name>
    <dbReference type="NCBI Taxonomy" id="3049108"/>
    <lineage>
        <taxon>Bacteria</taxon>
        <taxon>Pseudomonadati</taxon>
        <taxon>Bacteroidota</taxon>
        <taxon>Chitinophagia</taxon>
        <taxon>Chitinophagales</taxon>
        <taxon>Chitinophagaceae</taxon>
        <taxon>Danxiaibacter</taxon>
    </lineage>
</organism>
<gene>
    <name evidence="10" type="primary">hypB</name>
    <name evidence="10" type="ORF">QTN47_01125</name>
</gene>
<comment type="caution">
    <text evidence="10">The sequence shown here is derived from an EMBL/GenBank/DDBJ whole genome shotgun (WGS) entry which is preliminary data.</text>
</comment>
<dbReference type="EMBL" id="JAULBC010000001">
    <property type="protein sequence ID" value="MEX6686073.1"/>
    <property type="molecule type" value="Genomic_DNA"/>
</dbReference>
<dbReference type="InterPro" id="IPR027417">
    <property type="entry name" value="P-loop_NTPase"/>
</dbReference>
<dbReference type="Gene3D" id="3.40.50.300">
    <property type="entry name" value="P-loop containing nucleotide triphosphate hydrolases"/>
    <property type="match status" value="1"/>
</dbReference>
<evidence type="ECO:0000256" key="3">
    <source>
        <dbReference type="ARBA" id="ARBA00022723"/>
    </source>
</evidence>
<proteinExistence type="inferred from homology"/>
<evidence type="ECO:0000256" key="5">
    <source>
        <dbReference type="ARBA" id="ARBA00022801"/>
    </source>
</evidence>
<dbReference type="SUPFAM" id="SSF52540">
    <property type="entry name" value="P-loop containing nucleoside triphosphate hydrolases"/>
    <property type="match status" value="1"/>
</dbReference>
<keyword evidence="6" id="KW-0862">Zinc</keyword>
<evidence type="ECO:0000259" key="9">
    <source>
        <dbReference type="Pfam" id="PF02492"/>
    </source>
</evidence>
<evidence type="ECO:0000256" key="1">
    <source>
        <dbReference type="ARBA" id="ARBA00006211"/>
    </source>
</evidence>
<keyword evidence="3" id="KW-0479">Metal-binding</keyword>
<name>A0ABV3ZCA2_9BACT</name>
<accession>A0ABV3ZCA2</accession>
<evidence type="ECO:0000256" key="8">
    <source>
        <dbReference type="SAM" id="MobiDB-lite"/>
    </source>
</evidence>
<dbReference type="NCBIfam" id="TIGR00073">
    <property type="entry name" value="hypB"/>
    <property type="match status" value="1"/>
</dbReference>
<keyword evidence="4" id="KW-0547">Nucleotide-binding</keyword>
<sequence length="260" mass="29160">MSGCHSKWENSPEHEKSCGRCANCANGHVHAHDQNTERNKHPGSESRSSVSSDGNEIPAARNRFYFESKNIVAINLLGASGAGKTSLLENTITALSGEICFSVIETDRHSNYDTKRIEETEARVISLRTGDGCQLFSQMINDALKILKPENNSVLFIENLAAPLCPTLHDVGEQKRVVILSVTEGEEKPLVYPEMYKTADLCLISKSDLLPYVDIDLEYLKANIRKVNNDLRCIILSCRLNEGMNEWYDWIRAISKMKKK</sequence>
<keyword evidence="7" id="KW-0342">GTP-binding</keyword>
<dbReference type="Pfam" id="PF02492">
    <property type="entry name" value="cobW"/>
    <property type="match status" value="1"/>
</dbReference>
<dbReference type="InterPro" id="IPR004392">
    <property type="entry name" value="Hyd_mat_HypB"/>
</dbReference>
<evidence type="ECO:0000256" key="4">
    <source>
        <dbReference type="ARBA" id="ARBA00022741"/>
    </source>
</evidence>
<evidence type="ECO:0000313" key="10">
    <source>
        <dbReference type="EMBL" id="MEX6686073.1"/>
    </source>
</evidence>
<dbReference type="Proteomes" id="UP001560573">
    <property type="component" value="Unassembled WGS sequence"/>
</dbReference>
<comment type="similarity">
    <text evidence="1">Belongs to the SIMIBI class G3E GTPase family. HypB/HupM subfamily.</text>
</comment>
<keyword evidence="11" id="KW-1185">Reference proteome</keyword>